<feature type="domain" description="Peptidase C45 hydrolase" evidence="1">
    <location>
        <begin position="97"/>
        <end position="307"/>
    </location>
</feature>
<dbReference type="EMBL" id="PIQO01000015">
    <property type="protein sequence ID" value="PKR83764.1"/>
    <property type="molecule type" value="Genomic_DNA"/>
</dbReference>
<evidence type="ECO:0000313" key="3">
    <source>
        <dbReference type="Proteomes" id="UP000233440"/>
    </source>
</evidence>
<dbReference type="PANTHER" id="PTHR34180:SF1">
    <property type="entry name" value="BETA-ALANYL-DOPAMINE_CARCININE HYDROLASE"/>
    <property type="match status" value="1"/>
</dbReference>
<evidence type="ECO:0000313" key="2">
    <source>
        <dbReference type="EMBL" id="PKR83764.1"/>
    </source>
</evidence>
<dbReference type="Pfam" id="PF03417">
    <property type="entry name" value="AAT"/>
    <property type="match status" value="1"/>
</dbReference>
<name>A0A2N3LGR8_9BACI</name>
<keyword evidence="2" id="KW-0012">Acyltransferase</keyword>
<dbReference type="InterPro" id="IPR047801">
    <property type="entry name" value="Peptidase_C45"/>
</dbReference>
<dbReference type="AlphaFoldDB" id="A0A2N3LGR8"/>
<evidence type="ECO:0000259" key="1">
    <source>
        <dbReference type="Pfam" id="PF03417"/>
    </source>
</evidence>
<dbReference type="InterPro" id="IPR005079">
    <property type="entry name" value="Peptidase_C45_hydrolase"/>
</dbReference>
<keyword evidence="3" id="KW-1185">Reference proteome</keyword>
<dbReference type="Proteomes" id="UP000233440">
    <property type="component" value="Unassembled WGS sequence"/>
</dbReference>
<dbReference type="RefSeq" id="WP_101355462.1">
    <property type="nucleotide sequence ID" value="NZ_PIQO01000015.1"/>
</dbReference>
<dbReference type="CDD" id="cd01935">
    <property type="entry name" value="Ntn_CGH_like"/>
    <property type="match status" value="1"/>
</dbReference>
<protein>
    <submittedName>
        <fullName evidence="2">Acyl-CoA--6-aminopenicillanic acid acyltransferase</fullName>
    </submittedName>
</protein>
<dbReference type="OrthoDB" id="8617387at2"/>
<dbReference type="InterPro" id="IPR029055">
    <property type="entry name" value="Ntn_hydrolases_N"/>
</dbReference>
<accession>A0A2N3LGR8</accession>
<comment type="caution">
    <text evidence="2">The sequence shown here is derived from an EMBL/GenBank/DDBJ whole genome shotgun (WGS) entry which is preliminary data.</text>
</comment>
<gene>
    <name evidence="2" type="ORF">CWO92_17285</name>
</gene>
<dbReference type="SUPFAM" id="SSF56235">
    <property type="entry name" value="N-terminal nucleophile aminohydrolases (Ntn hydrolases)"/>
    <property type="match status" value="1"/>
</dbReference>
<dbReference type="PANTHER" id="PTHR34180">
    <property type="entry name" value="PEPTIDASE C45"/>
    <property type="match status" value="1"/>
</dbReference>
<keyword evidence="2" id="KW-0808">Transferase</keyword>
<dbReference type="GO" id="GO:0016746">
    <property type="term" value="F:acyltransferase activity"/>
    <property type="evidence" value="ECO:0007669"/>
    <property type="project" value="UniProtKB-KW"/>
</dbReference>
<dbReference type="NCBIfam" id="NF040521">
    <property type="entry name" value="C45_proenzyme"/>
    <property type="match status" value="1"/>
</dbReference>
<dbReference type="Gene3D" id="3.60.60.10">
    <property type="entry name" value="Penicillin V Acylase, Chain A"/>
    <property type="match status" value="1"/>
</dbReference>
<sequence>MSQIQELVVNVLDLRGSFYQIGLKQGQEILNITPQIMLDKDTINTAEYLLKKFSPHLLEELEGLAEGTGLPLTTVISTFSGYDVPFPNMGCSTLVKDSYYVRNYDFSPDLYDARLVFVQPATGFASVGFSQQIIGRLDGMNEKGLVIGLHFVNQEHKQPGFLATTIVRMVLDQCKTTSEAIDLLRKIPHGYCYNYSLTDIHGHSVIMEASPQHQEVSPSSAIACTNHFETNTLQCKNQEYIQKSIERKRYLQTLIKEDLLPEEVFYRFNHHHSPLFFQDYKDYFGTLHTVLYSPLDLSVMVSIGGKSNPLTFSFKEWLNGTLNLPSKITGILTHN</sequence>
<organism evidence="2 3">
    <name type="scientific">Heyndrickxia camelliae</name>
    <dbReference type="NCBI Taxonomy" id="1707093"/>
    <lineage>
        <taxon>Bacteria</taxon>
        <taxon>Bacillati</taxon>
        <taxon>Bacillota</taxon>
        <taxon>Bacilli</taxon>
        <taxon>Bacillales</taxon>
        <taxon>Bacillaceae</taxon>
        <taxon>Heyndrickxia</taxon>
    </lineage>
</organism>
<proteinExistence type="predicted"/>
<dbReference type="InterPro" id="IPR047794">
    <property type="entry name" value="C45_proenzyme-like"/>
</dbReference>
<reference evidence="2 3" key="1">
    <citation type="submission" date="2017-11" db="EMBL/GenBank/DDBJ databases">
        <title>Bacillus camelliae sp. nov., isolated from pu'er tea.</title>
        <authorList>
            <person name="Niu L."/>
        </authorList>
    </citation>
    <scope>NUCLEOTIDE SEQUENCE [LARGE SCALE GENOMIC DNA]</scope>
    <source>
        <strain evidence="2 3">7578-1</strain>
    </source>
</reference>